<evidence type="ECO:0000256" key="1">
    <source>
        <dbReference type="ARBA" id="ARBA00009947"/>
    </source>
</evidence>
<dbReference type="OrthoDB" id="9608677at2759"/>
<proteinExistence type="inferred from homology"/>
<name>A0A8D2CRF6_SCIVU</name>
<keyword evidence="5" id="KW-1185">Reference proteome</keyword>
<dbReference type="InterPro" id="IPR002164">
    <property type="entry name" value="NAP_family"/>
</dbReference>
<evidence type="ECO:0008006" key="6">
    <source>
        <dbReference type="Google" id="ProtNLM"/>
    </source>
</evidence>
<reference evidence="4" key="1">
    <citation type="submission" date="2025-08" db="UniProtKB">
        <authorList>
            <consortium name="Ensembl"/>
        </authorList>
    </citation>
    <scope>IDENTIFICATION</scope>
</reference>
<dbReference type="SUPFAM" id="SSF143113">
    <property type="entry name" value="NAP-like"/>
    <property type="match status" value="1"/>
</dbReference>
<dbReference type="Ensembl" id="ENSSVLT00005015252.1">
    <property type="protein sequence ID" value="ENSSVLP00005013783.1"/>
    <property type="gene ID" value="ENSSVLG00005010941.1"/>
</dbReference>
<comment type="similarity">
    <text evidence="1 2">Belongs to the nucleosome assembly protein (NAP) family.</text>
</comment>
<protein>
    <recommendedName>
        <fullName evidence="6">TSPY</fullName>
    </recommendedName>
</protein>
<evidence type="ECO:0000313" key="5">
    <source>
        <dbReference type="Proteomes" id="UP000694564"/>
    </source>
</evidence>
<sequence length="326" mass="36732">MASEAGGGEEEAAPEPRDLDDPLNCRQSGAFREPVGEENPGSTPVANWASWAVPAGRCEVATLCPLEVQQVPEAFPWIEGASPAGGAVPLLLDVVEVVEIETQEQQEESEDSPEENLLALTARASPKRRSPMQELAVLQWELRATTARGSRSYTRLRRKLARRRVSYLDRRRAIIDSIPGFWAKAMGHHPQLSAIITHQDKDLLGYVSNLEVEDMSPAKNRCSMKFSFQHNPYFRNEVITKEYLVGITGYKETRSTGVQWYWDCVGEPASSFVDARNLTFFDWLSTRHCPGSNRIAKIIMEDLWLNPLPYYLAVDDPDREKLEEAR</sequence>
<dbReference type="GO" id="GO:0005634">
    <property type="term" value="C:nucleus"/>
    <property type="evidence" value="ECO:0007669"/>
    <property type="project" value="InterPro"/>
</dbReference>
<evidence type="ECO:0000313" key="4">
    <source>
        <dbReference type="Ensembl" id="ENSSVLP00005013783.1"/>
    </source>
</evidence>
<dbReference type="InterPro" id="IPR037231">
    <property type="entry name" value="NAP-like_sf"/>
</dbReference>
<accession>A0A8D2CRF6</accession>
<evidence type="ECO:0000256" key="3">
    <source>
        <dbReference type="SAM" id="MobiDB-lite"/>
    </source>
</evidence>
<dbReference type="GeneTree" id="ENSGT00940000162417"/>
<evidence type="ECO:0000256" key="2">
    <source>
        <dbReference type="RuleBase" id="RU003876"/>
    </source>
</evidence>
<dbReference type="GO" id="GO:0006334">
    <property type="term" value="P:nucleosome assembly"/>
    <property type="evidence" value="ECO:0007669"/>
    <property type="project" value="InterPro"/>
</dbReference>
<dbReference type="Pfam" id="PF00956">
    <property type="entry name" value="NAP"/>
    <property type="match status" value="1"/>
</dbReference>
<feature type="region of interest" description="Disordered" evidence="3">
    <location>
        <begin position="1"/>
        <end position="43"/>
    </location>
</feature>
<dbReference type="AlphaFoldDB" id="A0A8D2CRF6"/>
<organism evidence="4 5">
    <name type="scientific">Sciurus vulgaris</name>
    <name type="common">Eurasian red squirrel</name>
    <dbReference type="NCBI Taxonomy" id="55149"/>
    <lineage>
        <taxon>Eukaryota</taxon>
        <taxon>Metazoa</taxon>
        <taxon>Chordata</taxon>
        <taxon>Craniata</taxon>
        <taxon>Vertebrata</taxon>
        <taxon>Euteleostomi</taxon>
        <taxon>Mammalia</taxon>
        <taxon>Eutheria</taxon>
        <taxon>Euarchontoglires</taxon>
        <taxon>Glires</taxon>
        <taxon>Rodentia</taxon>
        <taxon>Sciuromorpha</taxon>
        <taxon>Sciuridae</taxon>
        <taxon>Sciurinae</taxon>
        <taxon>Sciurini</taxon>
        <taxon>Sciurus</taxon>
    </lineage>
</organism>
<dbReference type="PANTHER" id="PTHR11875">
    <property type="entry name" value="TESTIS-SPECIFIC Y-ENCODED PROTEIN"/>
    <property type="match status" value="1"/>
</dbReference>
<dbReference type="Gene3D" id="3.30.1120.90">
    <property type="entry name" value="Nucleosome assembly protein"/>
    <property type="match status" value="1"/>
</dbReference>
<dbReference type="Proteomes" id="UP000694564">
    <property type="component" value="Chromosome Y"/>
</dbReference>
<reference evidence="4" key="2">
    <citation type="submission" date="2025-09" db="UniProtKB">
        <authorList>
            <consortium name="Ensembl"/>
        </authorList>
    </citation>
    <scope>IDENTIFICATION</scope>
</reference>